<dbReference type="EC" id="1.3.1.98" evidence="5 19"/>
<feature type="active site" description="Proton donor" evidence="19">
    <location>
        <position position="186"/>
    </location>
</feature>
<dbReference type="InterPro" id="IPR036318">
    <property type="entry name" value="FAD-bd_PCMH-like_sf"/>
</dbReference>
<gene>
    <name evidence="19 21" type="primary">murB</name>
    <name evidence="21" type="ORF">CQA63_04075</name>
</gene>
<keyword evidence="7 19" id="KW-0963">Cytoplasm</keyword>
<evidence type="ECO:0000256" key="13">
    <source>
        <dbReference type="ARBA" id="ARBA00022984"/>
    </source>
</evidence>
<evidence type="ECO:0000256" key="18">
    <source>
        <dbReference type="ARBA" id="ARBA00048914"/>
    </source>
</evidence>
<dbReference type="PANTHER" id="PTHR21071:SF4">
    <property type="entry name" value="UDP-N-ACETYLENOLPYRUVOYLGLUCOSAMINE REDUCTASE"/>
    <property type="match status" value="1"/>
</dbReference>
<dbReference type="Proteomes" id="UP000256599">
    <property type="component" value="Unassembled WGS sequence"/>
</dbReference>
<comment type="similarity">
    <text evidence="19">Belongs to the MurB family.</text>
</comment>
<dbReference type="SUPFAM" id="SSF56194">
    <property type="entry name" value="Uridine diphospho-N-Acetylenolpyruvylglucosamine reductase, MurB, C-terminal domain"/>
    <property type="match status" value="1"/>
</dbReference>
<dbReference type="Gene3D" id="3.90.78.10">
    <property type="entry name" value="UDP-N-acetylenolpyruvoylglucosamine reductase, C-terminal domain"/>
    <property type="match status" value="1"/>
</dbReference>
<evidence type="ECO:0000256" key="8">
    <source>
        <dbReference type="ARBA" id="ARBA00022618"/>
    </source>
</evidence>
<dbReference type="PANTHER" id="PTHR21071">
    <property type="entry name" value="UDP-N-ACETYLENOLPYRUVOYLGLUCOSAMINE REDUCTASE"/>
    <property type="match status" value="1"/>
</dbReference>
<evidence type="ECO:0000256" key="1">
    <source>
        <dbReference type="ARBA" id="ARBA00001974"/>
    </source>
</evidence>
<keyword evidence="15 19" id="KW-0131">Cell cycle</keyword>
<keyword evidence="13 19" id="KW-0573">Peptidoglycan synthesis</keyword>
<keyword evidence="16 19" id="KW-0961">Cell wall biogenesis/degradation</keyword>
<evidence type="ECO:0000256" key="15">
    <source>
        <dbReference type="ARBA" id="ARBA00023306"/>
    </source>
</evidence>
<dbReference type="GO" id="GO:0071555">
    <property type="term" value="P:cell wall organization"/>
    <property type="evidence" value="ECO:0007669"/>
    <property type="project" value="UniProtKB-KW"/>
</dbReference>
<dbReference type="OrthoDB" id="9804753at2"/>
<dbReference type="HAMAP" id="MF_00037">
    <property type="entry name" value="MurB"/>
    <property type="match status" value="1"/>
</dbReference>
<dbReference type="GO" id="GO:0005829">
    <property type="term" value="C:cytosol"/>
    <property type="evidence" value="ECO:0007669"/>
    <property type="project" value="TreeGrafter"/>
</dbReference>
<dbReference type="UniPathway" id="UPA00219"/>
<evidence type="ECO:0000256" key="10">
    <source>
        <dbReference type="ARBA" id="ARBA00022827"/>
    </source>
</evidence>
<comment type="catalytic activity">
    <reaction evidence="18 19">
        <text>UDP-N-acetyl-alpha-D-muramate + NADP(+) = UDP-N-acetyl-3-O-(1-carboxyvinyl)-alpha-D-glucosamine + NADPH + H(+)</text>
        <dbReference type="Rhea" id="RHEA:12248"/>
        <dbReference type="ChEBI" id="CHEBI:15378"/>
        <dbReference type="ChEBI" id="CHEBI:57783"/>
        <dbReference type="ChEBI" id="CHEBI:58349"/>
        <dbReference type="ChEBI" id="CHEBI:68483"/>
        <dbReference type="ChEBI" id="CHEBI:70757"/>
        <dbReference type="EC" id="1.3.1.98"/>
    </reaction>
</comment>
<accession>A0A3D8I570</accession>
<evidence type="ECO:0000256" key="3">
    <source>
        <dbReference type="ARBA" id="ARBA00004496"/>
    </source>
</evidence>
<evidence type="ECO:0000256" key="14">
    <source>
        <dbReference type="ARBA" id="ARBA00023002"/>
    </source>
</evidence>
<protein>
    <recommendedName>
        <fullName evidence="6 19">UDP-N-acetylenolpyruvoylglucosamine reductase</fullName>
        <ecNumber evidence="5 19">1.3.1.98</ecNumber>
    </recommendedName>
    <alternativeName>
        <fullName evidence="17 19">UDP-N-acetylmuramate dehydrogenase</fullName>
    </alternativeName>
</protein>
<keyword evidence="12 19" id="KW-0133">Cell shape</keyword>
<dbReference type="NCBIfam" id="TIGR00179">
    <property type="entry name" value="murB"/>
    <property type="match status" value="1"/>
</dbReference>
<keyword evidence="10 19" id="KW-0274">FAD</keyword>
<evidence type="ECO:0000256" key="16">
    <source>
        <dbReference type="ARBA" id="ARBA00023316"/>
    </source>
</evidence>
<evidence type="ECO:0000256" key="5">
    <source>
        <dbReference type="ARBA" id="ARBA00012518"/>
    </source>
</evidence>
<evidence type="ECO:0000259" key="20">
    <source>
        <dbReference type="Pfam" id="PF02873"/>
    </source>
</evidence>
<comment type="function">
    <text evidence="2 19">Cell wall formation.</text>
</comment>
<dbReference type="InterPro" id="IPR011601">
    <property type="entry name" value="MurB_C"/>
</dbReference>
<dbReference type="Pfam" id="PF02873">
    <property type="entry name" value="MurB_C"/>
    <property type="match status" value="1"/>
</dbReference>
<dbReference type="AlphaFoldDB" id="A0A3D8I570"/>
<keyword evidence="9 19" id="KW-0285">Flavoprotein</keyword>
<evidence type="ECO:0000256" key="11">
    <source>
        <dbReference type="ARBA" id="ARBA00022857"/>
    </source>
</evidence>
<dbReference type="InterPro" id="IPR016169">
    <property type="entry name" value="FAD-bd_PCMH_sub2"/>
</dbReference>
<evidence type="ECO:0000256" key="12">
    <source>
        <dbReference type="ARBA" id="ARBA00022960"/>
    </source>
</evidence>
<dbReference type="RefSeq" id="WP_104699881.1">
    <property type="nucleotide sequence ID" value="NZ_FZPP01000016.1"/>
</dbReference>
<proteinExistence type="inferred from homology"/>
<dbReference type="GO" id="GO:0050660">
    <property type="term" value="F:flavin adenine dinucleotide binding"/>
    <property type="evidence" value="ECO:0007669"/>
    <property type="project" value="InterPro"/>
</dbReference>
<feature type="active site" evidence="19">
    <location>
        <position position="144"/>
    </location>
</feature>
<keyword evidence="11 19" id="KW-0521">NADP</keyword>
<dbReference type="EMBL" id="NXLR01000005">
    <property type="protein sequence ID" value="RDU60135.1"/>
    <property type="molecule type" value="Genomic_DNA"/>
</dbReference>
<evidence type="ECO:0000256" key="7">
    <source>
        <dbReference type="ARBA" id="ARBA00022490"/>
    </source>
</evidence>
<dbReference type="GO" id="GO:0008762">
    <property type="term" value="F:UDP-N-acetylmuramate dehydrogenase activity"/>
    <property type="evidence" value="ECO:0007669"/>
    <property type="project" value="UniProtKB-UniRule"/>
</dbReference>
<dbReference type="GO" id="GO:0051301">
    <property type="term" value="P:cell division"/>
    <property type="evidence" value="ECO:0007669"/>
    <property type="project" value="UniProtKB-KW"/>
</dbReference>
<dbReference type="Gene3D" id="3.30.465.10">
    <property type="match status" value="1"/>
</dbReference>
<evidence type="ECO:0000256" key="9">
    <source>
        <dbReference type="ARBA" id="ARBA00022630"/>
    </source>
</evidence>
<evidence type="ECO:0000256" key="6">
    <source>
        <dbReference type="ARBA" id="ARBA00015188"/>
    </source>
</evidence>
<organism evidence="21 22">
    <name type="scientific">Helicobacter marmotae</name>
    <dbReference type="NCBI Taxonomy" id="152490"/>
    <lineage>
        <taxon>Bacteria</taxon>
        <taxon>Pseudomonadati</taxon>
        <taxon>Campylobacterota</taxon>
        <taxon>Epsilonproteobacteria</taxon>
        <taxon>Campylobacterales</taxon>
        <taxon>Helicobacteraceae</taxon>
        <taxon>Helicobacter</taxon>
    </lineage>
</organism>
<comment type="cofactor">
    <cofactor evidence="1 19">
        <name>FAD</name>
        <dbReference type="ChEBI" id="CHEBI:57692"/>
    </cofactor>
</comment>
<keyword evidence="14 19" id="KW-0560">Oxidoreductase</keyword>
<dbReference type="SUPFAM" id="SSF56176">
    <property type="entry name" value="FAD-binding/transporter-associated domain-like"/>
    <property type="match status" value="1"/>
</dbReference>
<keyword evidence="22" id="KW-1185">Reference proteome</keyword>
<dbReference type="InterPro" id="IPR003170">
    <property type="entry name" value="MurB"/>
</dbReference>
<dbReference type="InterPro" id="IPR036635">
    <property type="entry name" value="MurB_C_sf"/>
</dbReference>
<feature type="domain" description="UDP-N-acetylenolpyruvoylglucosamine reductase C-terminal" evidence="20">
    <location>
        <begin position="173"/>
        <end position="260"/>
    </location>
</feature>
<keyword evidence="8 19" id="KW-0132">Cell division</keyword>
<evidence type="ECO:0000313" key="21">
    <source>
        <dbReference type="EMBL" id="RDU60135.1"/>
    </source>
</evidence>
<reference evidence="21 22" key="1">
    <citation type="submission" date="2018-04" db="EMBL/GenBank/DDBJ databases">
        <title>Novel Campyloabacter and Helicobacter Species and Strains.</title>
        <authorList>
            <person name="Mannion A.J."/>
            <person name="Shen Z."/>
            <person name="Fox J.G."/>
        </authorList>
    </citation>
    <scope>NUCLEOTIDE SEQUENCE [LARGE SCALE GENOMIC DNA]</scope>
    <source>
        <strain evidence="21 22">MIT 98-6070</strain>
    </source>
</reference>
<evidence type="ECO:0000313" key="22">
    <source>
        <dbReference type="Proteomes" id="UP000256599"/>
    </source>
</evidence>
<comment type="pathway">
    <text evidence="4 19">Cell wall biogenesis; peptidoglycan biosynthesis.</text>
</comment>
<evidence type="ECO:0000256" key="4">
    <source>
        <dbReference type="ARBA" id="ARBA00004752"/>
    </source>
</evidence>
<evidence type="ECO:0000256" key="2">
    <source>
        <dbReference type="ARBA" id="ARBA00003921"/>
    </source>
</evidence>
<dbReference type="GO" id="GO:0008360">
    <property type="term" value="P:regulation of cell shape"/>
    <property type="evidence" value="ECO:0007669"/>
    <property type="project" value="UniProtKB-KW"/>
</dbReference>
<name>A0A3D8I570_9HELI</name>
<dbReference type="GO" id="GO:0009252">
    <property type="term" value="P:peptidoglycan biosynthetic process"/>
    <property type="evidence" value="ECO:0007669"/>
    <property type="project" value="UniProtKB-UniRule"/>
</dbReference>
<evidence type="ECO:0000256" key="19">
    <source>
        <dbReference type="HAMAP-Rule" id="MF_00037"/>
    </source>
</evidence>
<comment type="caution">
    <text evidence="21">The sequence shown here is derived from an EMBL/GenBank/DDBJ whole genome shotgun (WGS) entry which is preliminary data.</text>
</comment>
<sequence length="261" mass="28742">MLTKLINFATYSSLKIGAPIDTYLIQTPQDSLHASNIRIIGRANNMLISPEAKNLALLDKSFSYIKEEEKYIEVGAATNANGIFRYFKTHNLAGVEFLQALPGSLGGLVKMNAGMKEHEMAQSLHSINVNGIWHNIHSFPMAYRNSGIEGIILAARFHKTYGFNHKLLAQCNAMRASHPKEPSCGSCFKNPQGDFAGRLLESVGLKGYSIGDAAFSQKHANFLINKGKASFEDAISLIELGKKRVFEASGIMLECEVQILY</sequence>
<feature type="active site" evidence="19">
    <location>
        <position position="256"/>
    </location>
</feature>
<evidence type="ECO:0000256" key="17">
    <source>
        <dbReference type="ARBA" id="ARBA00031026"/>
    </source>
</evidence>
<dbReference type="NCBIfam" id="NF010479">
    <property type="entry name" value="PRK13904.1"/>
    <property type="match status" value="1"/>
</dbReference>
<comment type="subcellular location">
    <subcellularLocation>
        <location evidence="3 19">Cytoplasm</location>
    </subcellularLocation>
</comment>